<dbReference type="PANTHER" id="PTHR11604">
    <property type="entry name" value="PROFILIN"/>
    <property type="match status" value="1"/>
</dbReference>
<comment type="similarity">
    <text evidence="1 2">Belongs to the profilin family.</text>
</comment>
<sequence>MSEAWDIYIKNNLVNLSEGHVDMAAVIGVEDSIRWTTDRQGHCLKLTPSEIKTIVNALKSGNMNDFYTSGLHVGEMKFNFLRGDDKMMMAKKKEHGGLYIQRTKRTVIVAHYPEGKQPGTCNQAAGKLCDWMEQNEF</sequence>
<dbReference type="InterPro" id="IPR048278">
    <property type="entry name" value="PFN"/>
</dbReference>
<reference evidence="3 4" key="1">
    <citation type="journal article" date="2023" name="BMC Biol.">
        <title>The compact genome of the sponge Oopsacas minuta (Hexactinellida) is lacking key metazoan core genes.</title>
        <authorList>
            <person name="Santini S."/>
            <person name="Schenkelaars Q."/>
            <person name="Jourda C."/>
            <person name="Duchesne M."/>
            <person name="Belahbib H."/>
            <person name="Rocher C."/>
            <person name="Selva M."/>
            <person name="Riesgo A."/>
            <person name="Vervoort M."/>
            <person name="Leys S.P."/>
            <person name="Kodjabachian L."/>
            <person name="Le Bivic A."/>
            <person name="Borchiellini C."/>
            <person name="Claverie J.M."/>
            <person name="Renard E."/>
        </authorList>
    </citation>
    <scope>NUCLEOTIDE SEQUENCE [LARGE SCALE GENOMIC DNA]</scope>
    <source>
        <strain evidence="3">SPO-2</strain>
    </source>
</reference>
<dbReference type="Pfam" id="PF00235">
    <property type="entry name" value="Profilin"/>
    <property type="match status" value="1"/>
</dbReference>
<dbReference type="Proteomes" id="UP001165289">
    <property type="component" value="Unassembled WGS sequence"/>
</dbReference>
<accession>A0AAV7JL76</accession>
<dbReference type="InterPro" id="IPR005455">
    <property type="entry name" value="PFN_euk"/>
</dbReference>
<proteinExistence type="inferred from homology"/>
<evidence type="ECO:0000256" key="1">
    <source>
        <dbReference type="ARBA" id="ARBA00010058"/>
    </source>
</evidence>
<dbReference type="GO" id="GO:0005938">
    <property type="term" value="C:cell cortex"/>
    <property type="evidence" value="ECO:0007669"/>
    <property type="project" value="TreeGrafter"/>
</dbReference>
<dbReference type="Gene3D" id="3.30.450.30">
    <property type="entry name" value="Dynein light chain 2a, cytoplasmic"/>
    <property type="match status" value="1"/>
</dbReference>
<keyword evidence="4" id="KW-1185">Reference proteome</keyword>
<dbReference type="CDD" id="cd00148">
    <property type="entry name" value="PROF"/>
    <property type="match status" value="1"/>
</dbReference>
<gene>
    <name evidence="3" type="ORF">LOD99_11631</name>
</gene>
<dbReference type="EMBL" id="JAKMXF010000321">
    <property type="protein sequence ID" value="KAI6649264.1"/>
    <property type="molecule type" value="Genomic_DNA"/>
</dbReference>
<dbReference type="SUPFAM" id="SSF55770">
    <property type="entry name" value="Profilin (actin-binding protein)"/>
    <property type="match status" value="1"/>
</dbReference>
<evidence type="ECO:0000313" key="4">
    <source>
        <dbReference type="Proteomes" id="UP001165289"/>
    </source>
</evidence>
<dbReference type="AlphaFoldDB" id="A0AAV7JL76"/>
<keyword evidence="2" id="KW-0009">Actin-binding</keyword>
<evidence type="ECO:0000313" key="3">
    <source>
        <dbReference type="EMBL" id="KAI6649264.1"/>
    </source>
</evidence>
<dbReference type="PRINTS" id="PR00392">
    <property type="entry name" value="PROFILIN"/>
</dbReference>
<dbReference type="InterPro" id="IPR036140">
    <property type="entry name" value="PFN_sf"/>
</dbReference>
<protein>
    <recommendedName>
        <fullName evidence="2">Profilin</fullName>
    </recommendedName>
</protein>
<comment type="caution">
    <text evidence="3">The sequence shown here is derived from an EMBL/GenBank/DDBJ whole genome shotgun (WGS) entry which is preliminary data.</text>
</comment>
<dbReference type="GO" id="GO:0003785">
    <property type="term" value="F:actin monomer binding"/>
    <property type="evidence" value="ECO:0007669"/>
    <property type="project" value="TreeGrafter"/>
</dbReference>
<dbReference type="SMART" id="SM00392">
    <property type="entry name" value="PROF"/>
    <property type="match status" value="1"/>
</dbReference>
<evidence type="ECO:0000256" key="2">
    <source>
        <dbReference type="RuleBase" id="RU003909"/>
    </source>
</evidence>
<organism evidence="3 4">
    <name type="scientific">Oopsacas minuta</name>
    <dbReference type="NCBI Taxonomy" id="111878"/>
    <lineage>
        <taxon>Eukaryota</taxon>
        <taxon>Metazoa</taxon>
        <taxon>Porifera</taxon>
        <taxon>Hexactinellida</taxon>
        <taxon>Hexasterophora</taxon>
        <taxon>Lyssacinosida</taxon>
        <taxon>Leucopsacidae</taxon>
        <taxon>Oopsacas</taxon>
    </lineage>
</organism>
<name>A0AAV7JL76_9METZ</name>
<dbReference type="PANTHER" id="PTHR11604:SF10">
    <property type="entry name" value="PROFILIN"/>
    <property type="match status" value="1"/>
</dbReference>